<evidence type="ECO:0000313" key="3">
    <source>
        <dbReference type="Proteomes" id="UP001054902"/>
    </source>
</evidence>
<dbReference type="Proteomes" id="UP001054902">
    <property type="component" value="Unassembled WGS sequence"/>
</dbReference>
<reference evidence="2 3" key="1">
    <citation type="journal article" date="2021" name="Sci. Rep.">
        <title>The genome of the diatom Chaetoceros tenuissimus carries an ancient integrated fragment of an extant virus.</title>
        <authorList>
            <person name="Hongo Y."/>
            <person name="Kimura K."/>
            <person name="Takaki Y."/>
            <person name="Yoshida Y."/>
            <person name="Baba S."/>
            <person name="Kobayashi G."/>
            <person name="Nagasaki K."/>
            <person name="Hano T."/>
            <person name="Tomaru Y."/>
        </authorList>
    </citation>
    <scope>NUCLEOTIDE SEQUENCE [LARGE SCALE GENOMIC DNA]</scope>
    <source>
        <strain evidence="2 3">NIES-3715</strain>
    </source>
</reference>
<accession>A0AAD3H4A2</accession>
<comment type="caution">
    <text evidence="2">The sequence shown here is derived from an EMBL/GenBank/DDBJ whole genome shotgun (WGS) entry which is preliminary data.</text>
</comment>
<proteinExistence type="predicted"/>
<feature type="region of interest" description="Disordered" evidence="1">
    <location>
        <begin position="318"/>
        <end position="338"/>
    </location>
</feature>
<name>A0AAD3H4A2_9STRA</name>
<organism evidence="2 3">
    <name type="scientific">Chaetoceros tenuissimus</name>
    <dbReference type="NCBI Taxonomy" id="426638"/>
    <lineage>
        <taxon>Eukaryota</taxon>
        <taxon>Sar</taxon>
        <taxon>Stramenopiles</taxon>
        <taxon>Ochrophyta</taxon>
        <taxon>Bacillariophyta</taxon>
        <taxon>Coscinodiscophyceae</taxon>
        <taxon>Chaetocerotophycidae</taxon>
        <taxon>Chaetocerotales</taxon>
        <taxon>Chaetocerotaceae</taxon>
        <taxon>Chaetoceros</taxon>
    </lineage>
</organism>
<gene>
    <name evidence="2" type="ORF">CTEN210_06311</name>
</gene>
<sequence length="373" mass="43102">MSSLPQNSANLNAELLRLEVTLAMMMKRANCYVPYMYNPNHFLMDRLCAVINECAFEVLPGEEPGSLKLKEIPFASYDAHNRCHVSVHEVAFAPYGYSRSYEDIPLPMLLFNQDTKKVLRPATKRMIICYENAKKDEVQQLTRQTIQEMRNRRRISPFVPVPTKRFDKLIEDMHKVGKCHYPVLYSQDREMHDMIVDAIALRIDMLLGKEYDAREKTSDLEQKFTSLMRFYKDSVNAWPLCDGQGNMFIDQHTEVYDVETIYRPYISTTDQSDAERGQGKLLHHYREGILSSFLDNLDAVDDEFETVYPLLFGKKRPYDPSATPSSEEQDPLKGADEDSIDNTIDLFSVPDLTCVFEDLEKDWGPVVAKFQGE</sequence>
<dbReference type="EMBL" id="BLLK01000038">
    <property type="protein sequence ID" value="GFH49835.1"/>
    <property type="molecule type" value="Genomic_DNA"/>
</dbReference>
<keyword evidence="3" id="KW-1185">Reference proteome</keyword>
<evidence type="ECO:0000313" key="2">
    <source>
        <dbReference type="EMBL" id="GFH49835.1"/>
    </source>
</evidence>
<dbReference type="AlphaFoldDB" id="A0AAD3H4A2"/>
<evidence type="ECO:0000256" key="1">
    <source>
        <dbReference type="SAM" id="MobiDB-lite"/>
    </source>
</evidence>
<protein>
    <submittedName>
        <fullName evidence="2">Uncharacterized protein</fullName>
    </submittedName>
</protein>